<dbReference type="GO" id="GO:0046872">
    <property type="term" value="F:metal ion binding"/>
    <property type="evidence" value="ECO:0007669"/>
    <property type="project" value="InterPro"/>
</dbReference>
<feature type="domain" description="Peptidase M16 C-terminal" evidence="1">
    <location>
        <begin position="167"/>
        <end position="353"/>
    </location>
</feature>
<proteinExistence type="predicted"/>
<dbReference type="InterPro" id="IPR007863">
    <property type="entry name" value="Peptidase_M16_C"/>
</dbReference>
<dbReference type="PANTHER" id="PTHR43016">
    <property type="entry name" value="PRESEQUENCE PROTEASE"/>
    <property type="match status" value="1"/>
</dbReference>
<comment type="caution">
    <text evidence="2">The sequence shown here is derived from an EMBL/GenBank/DDBJ whole genome shotgun (WGS) entry which is preliminary data.</text>
</comment>
<name>A0AAV8ZAE7_9CUCU</name>
<dbReference type="PANTHER" id="PTHR43016:SF16">
    <property type="entry name" value="METALLOPROTEASE, PUTATIVE (AFU_ORTHOLOGUE AFUA_4G07610)-RELATED"/>
    <property type="match status" value="1"/>
</dbReference>
<evidence type="ECO:0000313" key="2">
    <source>
        <dbReference type="EMBL" id="KAJ8960913.1"/>
    </source>
</evidence>
<accession>A0AAV8ZAE7</accession>
<dbReference type="SUPFAM" id="SSF63411">
    <property type="entry name" value="LuxS/MPP-like metallohydrolase"/>
    <property type="match status" value="2"/>
</dbReference>
<dbReference type="AlphaFoldDB" id="A0AAV8ZAE7"/>
<reference evidence="2" key="1">
    <citation type="journal article" date="2023" name="Insect Mol. Biol.">
        <title>Genome sequencing provides insights into the evolution of gene families encoding plant cell wall-degrading enzymes in longhorned beetles.</title>
        <authorList>
            <person name="Shin N.R."/>
            <person name="Okamura Y."/>
            <person name="Kirsch R."/>
            <person name="Pauchet Y."/>
        </authorList>
    </citation>
    <scope>NUCLEOTIDE SEQUENCE</scope>
    <source>
        <strain evidence="2">AMC_N1</strain>
    </source>
</reference>
<evidence type="ECO:0000259" key="1">
    <source>
        <dbReference type="Pfam" id="PF05193"/>
    </source>
</evidence>
<dbReference type="Pfam" id="PF05193">
    <property type="entry name" value="Peptidase_M16_C"/>
    <property type="match status" value="1"/>
</dbReference>
<dbReference type="EMBL" id="JAPWTK010000007">
    <property type="protein sequence ID" value="KAJ8960913.1"/>
    <property type="molecule type" value="Genomic_DNA"/>
</dbReference>
<evidence type="ECO:0000313" key="3">
    <source>
        <dbReference type="Proteomes" id="UP001162162"/>
    </source>
</evidence>
<keyword evidence="3" id="KW-1185">Reference proteome</keyword>
<protein>
    <recommendedName>
        <fullName evidence="1">Peptidase M16 C-terminal domain-containing protein</fullName>
    </recommendedName>
</protein>
<gene>
    <name evidence="2" type="ORF">NQ318_020212</name>
</gene>
<dbReference type="Proteomes" id="UP001162162">
    <property type="component" value="Unassembled WGS sequence"/>
</dbReference>
<dbReference type="Gene3D" id="3.30.830.10">
    <property type="entry name" value="Metalloenzyme, LuxS/M16 peptidase-like"/>
    <property type="match status" value="3"/>
</dbReference>
<sequence>MESFKLLHTALIYDRIPVSEYISERTGITVIIADEEGPAAIASFHLITEPDNVGLPGALRRLVFMGSEQFPYKDVPCLMINDGFGNFSKQVYFDHTAYTVETIFAEELFTLLPIIGDYILFPLLNEESFLTEVHHITGEGEDAGGMYEDVSSEESEIDIYHSVRKESITLTKIKEYHEKFYRPENLKIIVIGSIKPEEVFESLQKLEDKIVSKGQRDDFQRPLQPIRPPPMESSKNLEITVPSDKETHGTFYIAWRTLSCIEDSYTILGLSMVLNYLTECSTSPLLKELVESDDPFARNVYSFKVKNKVSCLCIVFENVPVKKLSQIEAKFQEVLLRMVKDRDIDMKRMETIIETHKMKRIITLEQYPSYLIQCVLMRYLIYGNAEDRCLNPLPELERLLEEPQTFWLDLIQKYLVENHRISVQIIPNKEVKRDMAKKEKERLKLKNEI</sequence>
<dbReference type="InterPro" id="IPR011249">
    <property type="entry name" value="Metalloenz_LuxS/M16"/>
</dbReference>
<organism evidence="2 3">
    <name type="scientific">Aromia moschata</name>
    <dbReference type="NCBI Taxonomy" id="1265417"/>
    <lineage>
        <taxon>Eukaryota</taxon>
        <taxon>Metazoa</taxon>
        <taxon>Ecdysozoa</taxon>
        <taxon>Arthropoda</taxon>
        <taxon>Hexapoda</taxon>
        <taxon>Insecta</taxon>
        <taxon>Pterygota</taxon>
        <taxon>Neoptera</taxon>
        <taxon>Endopterygota</taxon>
        <taxon>Coleoptera</taxon>
        <taxon>Polyphaga</taxon>
        <taxon>Cucujiformia</taxon>
        <taxon>Chrysomeloidea</taxon>
        <taxon>Cerambycidae</taxon>
        <taxon>Cerambycinae</taxon>
        <taxon>Callichromatini</taxon>
        <taxon>Aromia</taxon>
    </lineage>
</organism>